<organism evidence="2 3">
    <name type="scientific">Heterodera trifolii</name>
    <dbReference type="NCBI Taxonomy" id="157864"/>
    <lineage>
        <taxon>Eukaryota</taxon>
        <taxon>Metazoa</taxon>
        <taxon>Ecdysozoa</taxon>
        <taxon>Nematoda</taxon>
        <taxon>Chromadorea</taxon>
        <taxon>Rhabditida</taxon>
        <taxon>Tylenchina</taxon>
        <taxon>Tylenchomorpha</taxon>
        <taxon>Tylenchoidea</taxon>
        <taxon>Heteroderidae</taxon>
        <taxon>Heteroderinae</taxon>
        <taxon>Heterodera</taxon>
    </lineage>
</organism>
<comment type="caution">
    <text evidence="2">The sequence shown here is derived from an EMBL/GenBank/DDBJ whole genome shotgun (WGS) entry which is preliminary data.</text>
</comment>
<dbReference type="Proteomes" id="UP001620626">
    <property type="component" value="Unassembled WGS sequence"/>
</dbReference>
<accession>A0ABD2K8I9</accession>
<evidence type="ECO:0008006" key="4">
    <source>
        <dbReference type="Google" id="ProtNLM"/>
    </source>
</evidence>
<dbReference type="AlphaFoldDB" id="A0ABD2K8I9"/>
<keyword evidence="1" id="KW-0732">Signal</keyword>
<evidence type="ECO:0000313" key="2">
    <source>
        <dbReference type="EMBL" id="KAL3099217.1"/>
    </source>
</evidence>
<sequence length="152" mass="16095">MLGLCSLSLAIVIICQIGLSRQGVTDSSDCAVNGDGNPNCSTANPNLSPLIILNGSTASKMYVDGHGSSFPSNLAYCGAIPSPYSGTFSLKAWLAYAVAISDPLDFQKCILYMTSLSYDSASGTYTNRTGLNVTFTARRPIGLLLYTKYINN</sequence>
<reference evidence="2 3" key="1">
    <citation type="submission" date="2024-10" db="EMBL/GenBank/DDBJ databases">
        <authorList>
            <person name="Kim D."/>
        </authorList>
    </citation>
    <scope>NUCLEOTIDE SEQUENCE [LARGE SCALE GENOMIC DNA]</scope>
    <source>
        <strain evidence="2">BH-2024</strain>
    </source>
</reference>
<protein>
    <recommendedName>
        <fullName evidence="4">Effector protein</fullName>
    </recommendedName>
</protein>
<gene>
    <name evidence="2" type="ORF">niasHT_029024</name>
</gene>
<keyword evidence="3" id="KW-1185">Reference proteome</keyword>
<evidence type="ECO:0000313" key="3">
    <source>
        <dbReference type="Proteomes" id="UP001620626"/>
    </source>
</evidence>
<feature type="chain" id="PRO_5044750270" description="Effector protein" evidence="1">
    <location>
        <begin position="21"/>
        <end position="152"/>
    </location>
</feature>
<dbReference type="EMBL" id="JBICBT010000816">
    <property type="protein sequence ID" value="KAL3099217.1"/>
    <property type="molecule type" value="Genomic_DNA"/>
</dbReference>
<name>A0ABD2K8I9_9BILA</name>
<feature type="signal peptide" evidence="1">
    <location>
        <begin position="1"/>
        <end position="20"/>
    </location>
</feature>
<evidence type="ECO:0000256" key="1">
    <source>
        <dbReference type="SAM" id="SignalP"/>
    </source>
</evidence>
<proteinExistence type="predicted"/>